<dbReference type="PANTHER" id="PTHR46374:SF1">
    <property type="entry name" value="START DOMAIN-CONTAINING PROTEIN"/>
    <property type="match status" value="1"/>
</dbReference>
<evidence type="ECO:0000256" key="1">
    <source>
        <dbReference type="ARBA" id="ARBA00022448"/>
    </source>
</evidence>
<evidence type="ECO:0000256" key="5">
    <source>
        <dbReference type="SAM" id="MobiDB-lite"/>
    </source>
</evidence>
<keyword evidence="3" id="KW-0446">Lipid-binding</keyword>
<dbReference type="EMBL" id="JAVFWL010000002">
    <property type="protein sequence ID" value="KAK6733218.1"/>
    <property type="molecule type" value="Genomic_DNA"/>
</dbReference>
<evidence type="ECO:0000256" key="2">
    <source>
        <dbReference type="ARBA" id="ARBA00023055"/>
    </source>
</evidence>
<dbReference type="InterPro" id="IPR023393">
    <property type="entry name" value="START-like_dom_sf"/>
</dbReference>
<sequence>MDTKAPVSPDVPPKPSRNIYKKLRTSVRDSRISHRLRRRLNKAGTPSTTSSNNSTPTTSPLPETSQELTQEKSVKGTGKGSRSFEQKEEEQGTTTSKNKKGSRKKNKERKAKKTDSRGTEDSEKQPKTAVIRMSQEDSFTKFEDIEAPSRPLKVLNEEVEMYCEGKVISASLRQKRGGRTVERKQKKEEATDTAKDRRSRIREKEGTNLRGRAQTPEVRREEDARKKLALLWQKKKQKSRENVNEPSSIPMEPSSIPMEPSSIPMEPSSIPMEPSSNPKEPVHASSRTQSVSGKSIVANSKPDIEKAEAGHVFTGDKKEDKKEDEKEDKKKEKKEQKTDHKKADKKDDKREGKKDDKKEEKKEQRIEDKKVDNKNDKREENKDDKKEEKKEQRIEDKKVDNKNDKREENKDDKKEEKKEQRIEDKKVDNKNDKREENKDDKKGEKVMASLDAVAVGDEAMKDLIALVESGEDGWKELWTDDGIVFHTKKGVEPCLVDIIRCRFMLEDTDLATVKAMVTPWLPYRMQWDEILQKCELVEELDKGYRLMHHVTKKKFPLSPRDSVDVVSTVCEPNRVLVSARSVPTAGPAPTSDIIRTYQHLGAYCFCVSGEHNVEFTMYFQCDLNISAPAFIQKLIDKAKPRLMCDKAKSLRRAIKKIQIDAAHLEKW</sequence>
<dbReference type="PANTHER" id="PTHR46374">
    <property type="entry name" value="PROTEIN CBG07384"/>
    <property type="match status" value="1"/>
</dbReference>
<keyword evidence="2" id="KW-0445">Lipid transport</keyword>
<dbReference type="SMART" id="SM00234">
    <property type="entry name" value="START"/>
    <property type="match status" value="1"/>
</dbReference>
<feature type="region of interest" description="Disordered" evidence="5">
    <location>
        <begin position="173"/>
        <end position="444"/>
    </location>
</feature>
<dbReference type="CDD" id="cd00177">
    <property type="entry name" value="START"/>
    <property type="match status" value="1"/>
</dbReference>
<feature type="region of interest" description="Disordered" evidence="5">
    <location>
        <begin position="1"/>
        <end position="148"/>
    </location>
</feature>
<keyword evidence="1" id="KW-0813">Transport</keyword>
<proteinExistence type="predicted"/>
<evidence type="ECO:0000256" key="4">
    <source>
        <dbReference type="ARBA" id="ARBA00024750"/>
    </source>
</evidence>
<dbReference type="InterPro" id="IPR043556">
    <property type="entry name" value="StARD5/6"/>
</dbReference>
<feature type="compositionally biased region" description="Basic and acidic residues" evidence="5">
    <location>
        <begin position="217"/>
        <end position="226"/>
    </location>
</feature>
<feature type="compositionally biased region" description="Basic residues" evidence="5">
    <location>
        <begin position="97"/>
        <end position="112"/>
    </location>
</feature>
<protein>
    <recommendedName>
        <fullName evidence="6">START domain-containing protein</fullName>
    </recommendedName>
</protein>
<reference evidence="7 8" key="1">
    <citation type="submission" date="2023-08" db="EMBL/GenBank/DDBJ databases">
        <title>A Necator americanus chromosomal reference genome.</title>
        <authorList>
            <person name="Ilik V."/>
            <person name="Petrzelkova K.J."/>
            <person name="Pardy F."/>
            <person name="Fuh T."/>
            <person name="Niatou-Singa F.S."/>
            <person name="Gouil Q."/>
            <person name="Baker L."/>
            <person name="Ritchie M.E."/>
            <person name="Jex A.R."/>
            <person name="Gazzola D."/>
            <person name="Li H."/>
            <person name="Toshio Fujiwara R."/>
            <person name="Zhan B."/>
            <person name="Aroian R.V."/>
            <person name="Pafco B."/>
            <person name="Schwarz E.M."/>
        </authorList>
    </citation>
    <scope>NUCLEOTIDE SEQUENCE [LARGE SCALE GENOMIC DNA]</scope>
    <source>
        <strain evidence="7 8">Aroian</strain>
        <tissue evidence="7">Whole animal</tissue>
    </source>
</reference>
<feature type="compositionally biased region" description="Basic and acidic residues" evidence="5">
    <location>
        <begin position="113"/>
        <end position="126"/>
    </location>
</feature>
<evidence type="ECO:0000313" key="7">
    <source>
        <dbReference type="EMBL" id="KAK6733218.1"/>
    </source>
</evidence>
<accession>A0ABR1C709</accession>
<name>A0ABR1C709_NECAM</name>
<dbReference type="SUPFAM" id="SSF55961">
    <property type="entry name" value="Bet v1-like"/>
    <property type="match status" value="1"/>
</dbReference>
<organism evidence="7 8">
    <name type="scientific">Necator americanus</name>
    <name type="common">Human hookworm</name>
    <dbReference type="NCBI Taxonomy" id="51031"/>
    <lineage>
        <taxon>Eukaryota</taxon>
        <taxon>Metazoa</taxon>
        <taxon>Ecdysozoa</taxon>
        <taxon>Nematoda</taxon>
        <taxon>Chromadorea</taxon>
        <taxon>Rhabditida</taxon>
        <taxon>Rhabditina</taxon>
        <taxon>Rhabditomorpha</taxon>
        <taxon>Strongyloidea</taxon>
        <taxon>Ancylostomatidae</taxon>
        <taxon>Bunostominae</taxon>
        <taxon>Necator</taxon>
    </lineage>
</organism>
<feature type="compositionally biased region" description="Basic and acidic residues" evidence="5">
    <location>
        <begin position="179"/>
        <end position="207"/>
    </location>
</feature>
<comment type="caution">
    <text evidence="7">The sequence shown here is derived from an EMBL/GenBank/DDBJ whole genome shotgun (WGS) entry which is preliminary data.</text>
</comment>
<dbReference type="Proteomes" id="UP001303046">
    <property type="component" value="Unassembled WGS sequence"/>
</dbReference>
<comment type="function">
    <text evidence="4">May be involved in the intracellular transport of sterols or other lipids. May bind cholesterol or other sterols.</text>
</comment>
<keyword evidence="8" id="KW-1185">Reference proteome</keyword>
<feature type="compositionally biased region" description="Low complexity" evidence="5">
    <location>
        <begin position="45"/>
        <end position="65"/>
    </location>
</feature>
<dbReference type="Gene3D" id="3.30.530.20">
    <property type="match status" value="1"/>
</dbReference>
<gene>
    <name evidence="7" type="primary">Necator_chrII.g4941</name>
    <name evidence="7" type="ORF">RB195_017149</name>
</gene>
<dbReference type="Pfam" id="PF01852">
    <property type="entry name" value="START"/>
    <property type="match status" value="1"/>
</dbReference>
<evidence type="ECO:0000313" key="8">
    <source>
        <dbReference type="Proteomes" id="UP001303046"/>
    </source>
</evidence>
<feature type="compositionally biased region" description="Basic and acidic residues" evidence="5">
    <location>
        <begin position="302"/>
        <end position="444"/>
    </location>
</feature>
<feature type="compositionally biased region" description="Basic and acidic residues" evidence="5">
    <location>
        <begin position="134"/>
        <end position="144"/>
    </location>
</feature>
<feature type="compositionally biased region" description="Low complexity" evidence="5">
    <location>
        <begin position="245"/>
        <end position="276"/>
    </location>
</feature>
<evidence type="ECO:0000259" key="6">
    <source>
        <dbReference type="PROSITE" id="PS50848"/>
    </source>
</evidence>
<dbReference type="PROSITE" id="PS50848">
    <property type="entry name" value="START"/>
    <property type="match status" value="1"/>
</dbReference>
<dbReference type="InterPro" id="IPR002913">
    <property type="entry name" value="START_lipid-bd_dom"/>
</dbReference>
<evidence type="ECO:0000256" key="3">
    <source>
        <dbReference type="ARBA" id="ARBA00023121"/>
    </source>
</evidence>
<feature type="domain" description="START" evidence="6">
    <location>
        <begin position="458"/>
        <end position="659"/>
    </location>
</feature>